<dbReference type="PANTHER" id="PTHR30222">
    <property type="entry name" value="SPERMIDINE/PUTRESCINE-BINDING PERIPLASMIC PROTEIN"/>
    <property type="match status" value="1"/>
</dbReference>
<dbReference type="InterPro" id="IPR001188">
    <property type="entry name" value="Sperm_putr-bd"/>
</dbReference>
<name>A0AB39U7Q4_9BIFI</name>
<dbReference type="PIRSF" id="PIRSF019574">
    <property type="entry name" value="Periplasmic_polyamine_BP"/>
    <property type="match status" value="1"/>
</dbReference>
<dbReference type="RefSeq" id="WP_369344409.1">
    <property type="nucleotide sequence ID" value="NZ_CP129674.1"/>
</dbReference>
<evidence type="ECO:0000256" key="6">
    <source>
        <dbReference type="SAM" id="SignalP"/>
    </source>
</evidence>
<evidence type="ECO:0000256" key="4">
    <source>
        <dbReference type="ARBA" id="ARBA00022764"/>
    </source>
</evidence>
<protein>
    <submittedName>
        <fullName evidence="7">Spermidine/putrescine ABC transporter substrate-binding protein</fullName>
    </submittedName>
</protein>
<evidence type="ECO:0000256" key="3">
    <source>
        <dbReference type="ARBA" id="ARBA00022729"/>
    </source>
</evidence>
<dbReference type="SUPFAM" id="SSF53850">
    <property type="entry name" value="Periplasmic binding protein-like II"/>
    <property type="match status" value="1"/>
</dbReference>
<feature type="binding site" evidence="5">
    <location>
        <begin position="207"/>
        <end position="210"/>
    </location>
    <ligand>
        <name>spermidine</name>
        <dbReference type="ChEBI" id="CHEBI:57834"/>
    </ligand>
</feature>
<evidence type="ECO:0000313" key="7">
    <source>
        <dbReference type="EMBL" id="XDS44863.1"/>
    </source>
</evidence>
<gene>
    <name evidence="7" type="ORF">QN215_01635</name>
</gene>
<dbReference type="CDD" id="cd13590">
    <property type="entry name" value="PBP2_PotD_PotF_like"/>
    <property type="match status" value="1"/>
</dbReference>
<dbReference type="GO" id="GO:0019808">
    <property type="term" value="F:polyamine binding"/>
    <property type="evidence" value="ECO:0007669"/>
    <property type="project" value="InterPro"/>
</dbReference>
<keyword evidence="2" id="KW-0813">Transport</keyword>
<sequence>MKAQHWQHHSPRLLKNAARIAASLISSAMAISLAACSGGVSDSVMPSGGAGDTAITWSQAARGGELHIYTWADYVTPDVQKAYEKATGTKLTIDTYDSNEALEAKLQSSGGAGYDIVMPSDYMVKQLIADGLLQKIDIASLPNASMIKTELTHQYYDPHQEYSIPYIVGYTGFVYDSTVLSSAQAPTTWKQFFNPPAAAGKVQLLNDQVEIANAALRAVGAKQCSTRKTDYQKADTLLSSFKGKVGVMSSDGVADRLASGEEKLGMAWSFDAYQAIQSNPHLRFVYPKDGTSMYVDTATIVRGSKHVGQALTFLNYMLDAKNKQAVEETGGSGSVLKGGDDLLPEAMRKVNAVVPNDAEAKTLTLEQQCSNTVNDYYTELYEDFAQH</sequence>
<dbReference type="GO" id="GO:0042597">
    <property type="term" value="C:periplasmic space"/>
    <property type="evidence" value="ECO:0007669"/>
    <property type="project" value="UniProtKB-SubCell"/>
</dbReference>
<reference evidence="7" key="1">
    <citation type="submission" date="2023-07" db="EMBL/GenBank/DDBJ databases">
        <title>Bifidobacterium aquikefiriaerophilum sp. nov. and Bifidobacterium eccum sp. nov., isolated from water kefir.</title>
        <authorList>
            <person name="Breselge S."/>
            <person name="Bellassi P."/>
            <person name="Barcenilla C."/>
            <person name="Alvarez-Ordonez A."/>
            <person name="Morelli L."/>
            <person name="Cotter P.D."/>
        </authorList>
    </citation>
    <scope>NUCLEOTIDE SEQUENCE</scope>
    <source>
        <strain evidence="7">WK041_4_12</strain>
    </source>
</reference>
<dbReference type="PRINTS" id="PR00909">
    <property type="entry name" value="SPERMDNBNDNG"/>
</dbReference>
<dbReference type="KEGG" id="baqk:QN215_01635"/>
<dbReference type="Gene3D" id="3.40.190.10">
    <property type="entry name" value="Periplasmic binding protein-like II"/>
    <property type="match status" value="2"/>
</dbReference>
<feature type="signal peptide" evidence="6">
    <location>
        <begin position="1"/>
        <end position="34"/>
    </location>
</feature>
<dbReference type="AlphaFoldDB" id="A0AB39U7Q4"/>
<dbReference type="GO" id="GO:0015846">
    <property type="term" value="P:polyamine transport"/>
    <property type="evidence" value="ECO:0007669"/>
    <property type="project" value="InterPro"/>
</dbReference>
<accession>A0AB39U7Q4</accession>
<dbReference type="Pfam" id="PF13343">
    <property type="entry name" value="SBP_bac_6"/>
    <property type="match status" value="1"/>
</dbReference>
<dbReference type="EMBL" id="CP129674">
    <property type="protein sequence ID" value="XDS44863.1"/>
    <property type="molecule type" value="Genomic_DNA"/>
</dbReference>
<keyword evidence="3 6" id="KW-0732">Signal</keyword>
<evidence type="ECO:0000256" key="5">
    <source>
        <dbReference type="PIRSR" id="PIRSR019574-1"/>
    </source>
</evidence>
<proteinExistence type="predicted"/>
<feature type="binding site" evidence="5">
    <location>
        <position position="122"/>
    </location>
    <ligand>
        <name>spermidine</name>
        <dbReference type="ChEBI" id="CHEBI:57834"/>
    </ligand>
</feature>
<comment type="subcellular location">
    <subcellularLocation>
        <location evidence="1">Periplasm</location>
    </subcellularLocation>
</comment>
<feature type="chain" id="PRO_5044244208" evidence="6">
    <location>
        <begin position="35"/>
        <end position="387"/>
    </location>
</feature>
<keyword evidence="4" id="KW-0574">Periplasm</keyword>
<evidence type="ECO:0000256" key="1">
    <source>
        <dbReference type="ARBA" id="ARBA00004418"/>
    </source>
</evidence>
<dbReference type="PANTHER" id="PTHR30222:SF17">
    <property type="entry name" value="SPERMIDINE_PUTRESCINE-BINDING PERIPLASMIC PROTEIN"/>
    <property type="match status" value="1"/>
</dbReference>
<organism evidence="7">
    <name type="scientific">Bifidobacterium aquikefiricola</name>
    <dbReference type="NCBI Taxonomy" id="3059038"/>
    <lineage>
        <taxon>Bacteria</taxon>
        <taxon>Bacillati</taxon>
        <taxon>Actinomycetota</taxon>
        <taxon>Actinomycetes</taxon>
        <taxon>Bifidobacteriales</taxon>
        <taxon>Bifidobacteriaceae</taxon>
        <taxon>Bifidobacterium</taxon>
    </lineage>
</organism>
<evidence type="ECO:0000256" key="2">
    <source>
        <dbReference type="ARBA" id="ARBA00022448"/>
    </source>
</evidence>